<comment type="caution">
    <text evidence="5">The sequence shown here is derived from an EMBL/GenBank/DDBJ whole genome shotgun (WGS) entry which is preliminary data.</text>
</comment>
<gene>
    <name evidence="5" type="ORF">EV378_3280</name>
</gene>
<keyword evidence="3" id="KW-0804">Transcription</keyword>
<dbReference type="Pfam" id="PF00196">
    <property type="entry name" value="GerE"/>
    <property type="match status" value="1"/>
</dbReference>
<dbReference type="RefSeq" id="WP_132426114.1">
    <property type="nucleotide sequence ID" value="NZ_SMFZ01000001.1"/>
</dbReference>
<dbReference type="InterPro" id="IPR000792">
    <property type="entry name" value="Tscrpt_reg_LuxR_C"/>
</dbReference>
<sequence length="277" mass="29778">MTRARRLDAEWLDFGAHLLEQPLTALPHEQIARQLIAAFDGVGCSYTSFGDGMTMWPPEFWGGPADYDNAGVAARESTWIHPIVQYLDARGEADAVQIADVPSCFHEAWRARGMDSYYRSMSVDHHLSLPLSVEPGTQAAFVIGRSDAFDDGEMTRAARVRRLLVGLERQASALRAARPAVTSADGGSRGDVTLTGRQLAVLCLAAEGLTAAATGRRLGIAEGTVHKHLQKAYATLGVSDRLSAVLEAQRIGLIVVALPTSGYRTAGIDLPTVVRPT</sequence>
<evidence type="ECO:0000313" key="5">
    <source>
        <dbReference type="EMBL" id="TCK27409.1"/>
    </source>
</evidence>
<dbReference type="InterPro" id="IPR036388">
    <property type="entry name" value="WH-like_DNA-bd_sf"/>
</dbReference>
<evidence type="ECO:0000256" key="1">
    <source>
        <dbReference type="ARBA" id="ARBA00023015"/>
    </source>
</evidence>
<evidence type="ECO:0000256" key="3">
    <source>
        <dbReference type="ARBA" id="ARBA00023163"/>
    </source>
</evidence>
<dbReference type="PANTHER" id="PTHR43214:SF24">
    <property type="entry name" value="TRANSCRIPTIONAL REGULATORY PROTEIN NARL-RELATED"/>
    <property type="match status" value="1"/>
</dbReference>
<feature type="domain" description="HTH luxR-type" evidence="4">
    <location>
        <begin position="187"/>
        <end position="252"/>
    </location>
</feature>
<keyword evidence="2" id="KW-0238">DNA-binding</keyword>
<protein>
    <submittedName>
        <fullName evidence="5">Regulatory LuxR family protein</fullName>
    </submittedName>
</protein>
<dbReference type="SUPFAM" id="SSF46894">
    <property type="entry name" value="C-terminal effector domain of the bipartite response regulators"/>
    <property type="match status" value="1"/>
</dbReference>
<dbReference type="CDD" id="cd06170">
    <property type="entry name" value="LuxR_C_like"/>
    <property type="match status" value="1"/>
</dbReference>
<keyword evidence="1" id="KW-0805">Transcription regulation</keyword>
<reference evidence="5 6" key="1">
    <citation type="submission" date="2019-03" db="EMBL/GenBank/DDBJ databases">
        <title>Sequencing the genomes of 1000 actinobacteria strains.</title>
        <authorList>
            <person name="Klenk H.-P."/>
        </authorList>
    </citation>
    <scope>NUCLEOTIDE SEQUENCE [LARGE SCALE GENOMIC DNA]</scope>
    <source>
        <strain evidence="5 6">DSM 44969</strain>
    </source>
</reference>
<accession>A0A4R1I4C4</accession>
<keyword evidence="6" id="KW-1185">Reference proteome</keyword>
<organism evidence="5 6">
    <name type="scientific">Pseudonocardia endophytica</name>
    <dbReference type="NCBI Taxonomy" id="401976"/>
    <lineage>
        <taxon>Bacteria</taxon>
        <taxon>Bacillati</taxon>
        <taxon>Actinomycetota</taxon>
        <taxon>Actinomycetes</taxon>
        <taxon>Pseudonocardiales</taxon>
        <taxon>Pseudonocardiaceae</taxon>
        <taxon>Pseudonocardia</taxon>
    </lineage>
</organism>
<dbReference type="EMBL" id="SMFZ01000001">
    <property type="protein sequence ID" value="TCK27409.1"/>
    <property type="molecule type" value="Genomic_DNA"/>
</dbReference>
<dbReference type="SMART" id="SM00421">
    <property type="entry name" value="HTH_LUXR"/>
    <property type="match status" value="1"/>
</dbReference>
<dbReference type="AlphaFoldDB" id="A0A4R1I4C4"/>
<evidence type="ECO:0000259" key="4">
    <source>
        <dbReference type="PROSITE" id="PS50043"/>
    </source>
</evidence>
<name>A0A4R1I4C4_PSEEN</name>
<dbReference type="GO" id="GO:0003677">
    <property type="term" value="F:DNA binding"/>
    <property type="evidence" value="ECO:0007669"/>
    <property type="project" value="UniProtKB-KW"/>
</dbReference>
<dbReference type="Proteomes" id="UP000295560">
    <property type="component" value="Unassembled WGS sequence"/>
</dbReference>
<evidence type="ECO:0000256" key="2">
    <source>
        <dbReference type="ARBA" id="ARBA00023125"/>
    </source>
</evidence>
<evidence type="ECO:0000313" key="6">
    <source>
        <dbReference type="Proteomes" id="UP000295560"/>
    </source>
</evidence>
<dbReference type="PROSITE" id="PS50043">
    <property type="entry name" value="HTH_LUXR_2"/>
    <property type="match status" value="1"/>
</dbReference>
<dbReference type="InterPro" id="IPR016032">
    <property type="entry name" value="Sig_transdc_resp-reg_C-effctor"/>
</dbReference>
<dbReference type="OrthoDB" id="3178272at2"/>
<proteinExistence type="predicted"/>
<dbReference type="PANTHER" id="PTHR43214">
    <property type="entry name" value="TWO-COMPONENT RESPONSE REGULATOR"/>
    <property type="match status" value="1"/>
</dbReference>
<dbReference type="GO" id="GO:0006355">
    <property type="term" value="P:regulation of DNA-templated transcription"/>
    <property type="evidence" value="ECO:0007669"/>
    <property type="project" value="InterPro"/>
</dbReference>
<dbReference type="InterPro" id="IPR039420">
    <property type="entry name" value="WalR-like"/>
</dbReference>
<dbReference type="Gene3D" id="1.10.10.10">
    <property type="entry name" value="Winged helix-like DNA-binding domain superfamily/Winged helix DNA-binding domain"/>
    <property type="match status" value="1"/>
</dbReference>